<dbReference type="AlphaFoldDB" id="A0A1I2IV36"/>
<dbReference type="RefSeq" id="WP_096326512.1">
    <property type="nucleotide sequence ID" value="NZ_FOMX01000088.1"/>
</dbReference>
<protein>
    <submittedName>
        <fullName evidence="2">Uncharacterized protein</fullName>
    </submittedName>
</protein>
<dbReference type="EMBL" id="FOMX01000088">
    <property type="protein sequence ID" value="SFF46079.1"/>
    <property type="molecule type" value="Genomic_DNA"/>
</dbReference>
<reference evidence="3" key="1">
    <citation type="submission" date="2016-10" db="EMBL/GenBank/DDBJ databases">
        <authorList>
            <person name="Varghese N."/>
            <person name="Submissions S."/>
        </authorList>
    </citation>
    <scope>NUCLEOTIDE SEQUENCE [LARGE SCALE GENOMIC DNA]</scope>
    <source>
        <strain evidence="3">ATCC 25963</strain>
    </source>
</reference>
<evidence type="ECO:0000313" key="2">
    <source>
        <dbReference type="EMBL" id="SFF46079.1"/>
    </source>
</evidence>
<organism evidence="2 3">
    <name type="scientific">Nannocystis exedens</name>
    <dbReference type="NCBI Taxonomy" id="54"/>
    <lineage>
        <taxon>Bacteria</taxon>
        <taxon>Pseudomonadati</taxon>
        <taxon>Myxococcota</taxon>
        <taxon>Polyangia</taxon>
        <taxon>Nannocystales</taxon>
        <taxon>Nannocystaceae</taxon>
        <taxon>Nannocystis</taxon>
    </lineage>
</organism>
<proteinExistence type="predicted"/>
<name>A0A1I2IV36_9BACT</name>
<feature type="region of interest" description="Disordered" evidence="1">
    <location>
        <begin position="40"/>
        <end position="69"/>
    </location>
</feature>
<keyword evidence="3" id="KW-1185">Reference proteome</keyword>
<accession>A0A1I2IV36</accession>
<feature type="compositionally biased region" description="Low complexity" evidence="1">
    <location>
        <begin position="45"/>
        <end position="55"/>
    </location>
</feature>
<sequence length="220" mass="23643">MRQRQLGGILDRPGRHLRGAHVEQLGQRDDVDLDVELDQRGAEDSAAASSSGAASTFDMAPPPDLGDPTPAGCKGKIDFVFAISELGTMVTEQAQLIASLPGFMETIAADFADFDPHVISIHTDGKWRGQFCESPTWCLNLGNCGPNAIGYECGKYVDQVRTCDKTLGAGLIFNAGPYAYNKPCDLYGGNRDIIHDEHEHQERVGSEKAGVAALGPVDLR</sequence>
<evidence type="ECO:0000313" key="3">
    <source>
        <dbReference type="Proteomes" id="UP000199400"/>
    </source>
</evidence>
<gene>
    <name evidence="2" type="ORF">SAMN02745121_09004</name>
</gene>
<evidence type="ECO:0000256" key="1">
    <source>
        <dbReference type="SAM" id="MobiDB-lite"/>
    </source>
</evidence>
<dbReference type="Proteomes" id="UP000199400">
    <property type="component" value="Unassembled WGS sequence"/>
</dbReference>